<proteinExistence type="predicted"/>
<comment type="caution">
    <text evidence="1">The sequence shown here is derived from an EMBL/GenBank/DDBJ whole genome shotgun (WGS) entry which is preliminary data.</text>
</comment>
<reference evidence="2" key="1">
    <citation type="journal article" date="2019" name="Int. J. Syst. Evol. Microbiol.">
        <title>The Global Catalogue of Microorganisms (GCM) 10K type strain sequencing project: providing services to taxonomists for standard genome sequencing and annotation.</title>
        <authorList>
            <consortium name="The Broad Institute Genomics Platform"/>
            <consortium name="The Broad Institute Genome Sequencing Center for Infectious Disease"/>
            <person name="Wu L."/>
            <person name="Ma J."/>
        </authorList>
    </citation>
    <scope>NUCLEOTIDE SEQUENCE [LARGE SCALE GENOMIC DNA]</scope>
    <source>
        <strain evidence="2">CCUG 48216</strain>
    </source>
</reference>
<dbReference type="RefSeq" id="WP_240271253.1">
    <property type="nucleotide sequence ID" value="NZ_JAKSXN010000076.1"/>
</dbReference>
<evidence type="ECO:0000313" key="2">
    <source>
        <dbReference type="Proteomes" id="UP001597211"/>
    </source>
</evidence>
<organism evidence="1 2">
    <name type="scientific">Paenibacillus timonensis</name>
    <dbReference type="NCBI Taxonomy" id="225915"/>
    <lineage>
        <taxon>Bacteria</taxon>
        <taxon>Bacillati</taxon>
        <taxon>Bacillota</taxon>
        <taxon>Bacilli</taxon>
        <taxon>Bacillales</taxon>
        <taxon>Paenibacillaceae</taxon>
        <taxon>Paenibacillus</taxon>
    </lineage>
</organism>
<dbReference type="Proteomes" id="UP001597211">
    <property type="component" value="Unassembled WGS sequence"/>
</dbReference>
<accession>A0ABW3SGT2</accession>
<protein>
    <submittedName>
        <fullName evidence="1">Uncharacterized protein</fullName>
    </submittedName>
</protein>
<gene>
    <name evidence="1" type="ORF">ACFQ2Z_21995</name>
</gene>
<name>A0ABW3SGT2_9BACL</name>
<keyword evidence="2" id="KW-1185">Reference proteome</keyword>
<sequence length="91" mass="10674">MTKKEQRRQEDQLRYWLRTLKERSSRTAKSSATLFRSPSANQRPVRHPLFIHMSASRGLTYPQVLTPICFEKSSLFREITISGGRMNLFIC</sequence>
<dbReference type="EMBL" id="JBHTKZ010000065">
    <property type="protein sequence ID" value="MFD1184024.1"/>
    <property type="molecule type" value="Genomic_DNA"/>
</dbReference>
<evidence type="ECO:0000313" key="1">
    <source>
        <dbReference type="EMBL" id="MFD1184024.1"/>
    </source>
</evidence>